<organism evidence="4 5">
    <name type="scientific">Weissella oryzae (strain DSM 25784 / JCM 18191 / LMG 30913 / SG25)</name>
    <dbReference type="NCBI Taxonomy" id="1329250"/>
    <lineage>
        <taxon>Bacteria</taxon>
        <taxon>Bacillati</taxon>
        <taxon>Bacillota</taxon>
        <taxon>Bacilli</taxon>
        <taxon>Lactobacillales</taxon>
        <taxon>Lactobacillaceae</taxon>
        <taxon>Weissella</taxon>
    </lineage>
</organism>
<dbReference type="PROSITE" id="PS01125">
    <property type="entry name" value="ROK"/>
    <property type="match status" value="1"/>
</dbReference>
<gene>
    <name evidence="4" type="primary">xylR</name>
    <name evidence="4" type="ORF">WOSG25_090510</name>
</gene>
<keyword evidence="3" id="KW-0119">Carbohydrate metabolism</keyword>
<dbReference type="SUPFAM" id="SSF53067">
    <property type="entry name" value="Actin-like ATPase domain"/>
    <property type="match status" value="1"/>
</dbReference>
<dbReference type="InterPro" id="IPR036388">
    <property type="entry name" value="WH-like_DNA-bd_sf"/>
</dbReference>
<proteinExistence type="inferred from homology"/>
<keyword evidence="3" id="KW-0859">Xylose metabolism</keyword>
<dbReference type="PANTHER" id="PTHR18964">
    <property type="entry name" value="ROK (REPRESSOR, ORF, KINASE) FAMILY"/>
    <property type="match status" value="1"/>
</dbReference>
<dbReference type="eggNOG" id="COG1940">
    <property type="taxonomic scope" value="Bacteria"/>
</dbReference>
<evidence type="ECO:0000256" key="1">
    <source>
        <dbReference type="ARBA" id="ARBA00002486"/>
    </source>
</evidence>
<keyword evidence="5" id="KW-1185">Reference proteome</keyword>
<sequence length="405" mass="46003">MENKLDQEAMRELNRKLVLQELFNEEQTSRSEIADKISLHKSTISTIYKELDSEHFIEELGEGTVSKSGGRKAQLVRFNRQYGFLMTFDIGRNHLRYLAARLTGEILSHDQIDVDAEMSYEDLKRTMLERVLRLGDLGTINGLVGISIGIHGVVNDNRVAYTPFNRFLLEHDLAHELEVALDVPVFLENEANLAAYYLRDFHENNFEPMREDFAVVNVHNGVGAGIIQNGQLVRGIKGAAGEIGRMIVFDDHGWQEAGYALPVHFEDLYSEDAILRRVSQSKGRAILRHDLFALYHAADPVVVDILQDWVKATTTMLFNIAQYSALSAFYVHARLIAGIPELFADMQERYQKMQPQPVTELRYAGNSVYSSTLIGGIALTTRKILGLEDYNLYFLVPKVSDEFWD</sequence>
<reference evidence="5" key="1">
    <citation type="journal article" date="2014" name="Genome Announc.">
        <title>Draft genome sequence of Weissella oryzae SG25T, isolated from fermented rice grains.</title>
        <authorList>
            <person name="Tanizawa Y."/>
            <person name="Fujisawa T."/>
            <person name="Mochizuki T."/>
            <person name="Kaminuma E."/>
            <person name="Suzuki Y."/>
            <person name="Nakamura Y."/>
            <person name="Tohno M."/>
        </authorList>
    </citation>
    <scope>NUCLEOTIDE SEQUENCE [LARGE SCALE GENOMIC DNA]</scope>
    <source>
        <strain evidence="5">DSM 25784 / JCM 18191 / LMG 30913 / SG25</strain>
    </source>
</reference>
<dbReference type="RefSeq" id="WP_027699343.1">
    <property type="nucleotide sequence ID" value="NZ_DF820492.1"/>
</dbReference>
<dbReference type="PANTHER" id="PTHR18964:SF149">
    <property type="entry name" value="BIFUNCTIONAL UDP-N-ACETYLGLUCOSAMINE 2-EPIMERASE_N-ACETYLMANNOSAMINE KINASE"/>
    <property type="match status" value="1"/>
</dbReference>
<accession>A0A069CV68</accession>
<comment type="function">
    <text evidence="1">Transcriptional repressor of xylose-utilizing enzymes.</text>
</comment>
<dbReference type="Proteomes" id="UP000030643">
    <property type="component" value="Unassembled WGS sequence"/>
</dbReference>
<dbReference type="InterPro" id="IPR000600">
    <property type="entry name" value="ROK"/>
</dbReference>
<dbReference type="InterPro" id="IPR049874">
    <property type="entry name" value="ROK_cs"/>
</dbReference>
<dbReference type="Gene3D" id="1.10.10.10">
    <property type="entry name" value="Winged helix-like DNA-binding domain superfamily/Winged helix DNA-binding domain"/>
    <property type="match status" value="1"/>
</dbReference>
<dbReference type="EMBL" id="DF820492">
    <property type="protein sequence ID" value="GAK31354.1"/>
    <property type="molecule type" value="Genomic_DNA"/>
</dbReference>
<evidence type="ECO:0000256" key="2">
    <source>
        <dbReference type="ARBA" id="ARBA00006479"/>
    </source>
</evidence>
<dbReference type="InterPro" id="IPR043129">
    <property type="entry name" value="ATPase_NBD"/>
</dbReference>
<dbReference type="SUPFAM" id="SSF46785">
    <property type="entry name" value="Winged helix' DNA-binding domain"/>
    <property type="match status" value="1"/>
</dbReference>
<evidence type="ECO:0000313" key="5">
    <source>
        <dbReference type="Proteomes" id="UP000030643"/>
    </source>
</evidence>
<dbReference type="Pfam" id="PF00480">
    <property type="entry name" value="ROK"/>
    <property type="match status" value="1"/>
</dbReference>
<dbReference type="Gene3D" id="3.30.420.40">
    <property type="match status" value="2"/>
</dbReference>
<dbReference type="AlphaFoldDB" id="A0A069CV68"/>
<dbReference type="InterPro" id="IPR036390">
    <property type="entry name" value="WH_DNA-bd_sf"/>
</dbReference>
<dbReference type="OrthoDB" id="9796533at2"/>
<dbReference type="GO" id="GO:0042732">
    <property type="term" value="P:D-xylose metabolic process"/>
    <property type="evidence" value="ECO:0007669"/>
    <property type="project" value="UniProtKB-KW"/>
</dbReference>
<evidence type="ECO:0000313" key="4">
    <source>
        <dbReference type="EMBL" id="GAK31354.1"/>
    </source>
</evidence>
<dbReference type="STRING" id="1329250.WOSG25_090510"/>
<protein>
    <submittedName>
        <fullName evidence="4">Xylose repressor</fullName>
    </submittedName>
</protein>
<comment type="similarity">
    <text evidence="2">Belongs to the ROK (NagC/XylR) family.</text>
</comment>
<name>A0A069CV68_WEIOS</name>
<evidence type="ECO:0000256" key="3">
    <source>
        <dbReference type="ARBA" id="ARBA00022629"/>
    </source>
</evidence>